<dbReference type="Proteomes" id="UP001172778">
    <property type="component" value="Unassembled WGS sequence"/>
</dbReference>
<evidence type="ECO:0000259" key="2">
    <source>
        <dbReference type="PROSITE" id="PS50110"/>
    </source>
</evidence>
<organism evidence="3 4">
    <name type="scientific">Parachitinimonas caeni</name>
    <dbReference type="NCBI Taxonomy" id="3031301"/>
    <lineage>
        <taxon>Bacteria</taxon>
        <taxon>Pseudomonadati</taxon>
        <taxon>Pseudomonadota</taxon>
        <taxon>Betaproteobacteria</taxon>
        <taxon>Neisseriales</taxon>
        <taxon>Chitinibacteraceae</taxon>
        <taxon>Parachitinimonas</taxon>
    </lineage>
</organism>
<keyword evidence="4" id="KW-1185">Reference proteome</keyword>
<dbReference type="CDD" id="cd17589">
    <property type="entry name" value="REC_TPR"/>
    <property type="match status" value="1"/>
</dbReference>
<proteinExistence type="predicted"/>
<dbReference type="SMART" id="SM00448">
    <property type="entry name" value="REC"/>
    <property type="match status" value="1"/>
</dbReference>
<dbReference type="InterPro" id="IPR019734">
    <property type="entry name" value="TPR_rpt"/>
</dbReference>
<dbReference type="Pfam" id="PF13432">
    <property type="entry name" value="TPR_16"/>
    <property type="match status" value="1"/>
</dbReference>
<protein>
    <submittedName>
        <fullName evidence="3">Response regulator</fullName>
    </submittedName>
</protein>
<dbReference type="InterPro" id="IPR011006">
    <property type="entry name" value="CheY-like_superfamily"/>
</dbReference>
<dbReference type="InterPro" id="IPR001789">
    <property type="entry name" value="Sig_transdc_resp-reg_receiver"/>
</dbReference>
<dbReference type="EMBL" id="JARRAF010000001">
    <property type="protein sequence ID" value="MDK2122546.1"/>
    <property type="molecule type" value="Genomic_DNA"/>
</dbReference>
<evidence type="ECO:0000256" key="1">
    <source>
        <dbReference type="PROSITE-ProRule" id="PRU00169"/>
    </source>
</evidence>
<accession>A0ABT7DR59</accession>
<dbReference type="Pfam" id="PF00072">
    <property type="entry name" value="Response_reg"/>
    <property type="match status" value="1"/>
</dbReference>
<reference evidence="3" key="1">
    <citation type="submission" date="2023-03" db="EMBL/GenBank/DDBJ databases">
        <title>Chitinimonas shenzhenensis gen. nov., sp. nov., a novel member of family Burkholderiaceae isolated from activated sludge collected in Shen Zhen, China.</title>
        <authorList>
            <person name="Wang X."/>
        </authorList>
    </citation>
    <scope>NUCLEOTIDE SEQUENCE</scope>
    <source>
        <strain evidence="3">DQS-5</strain>
    </source>
</reference>
<dbReference type="RefSeq" id="WP_284098829.1">
    <property type="nucleotide sequence ID" value="NZ_JARRAF010000001.1"/>
</dbReference>
<gene>
    <name evidence="3" type="ORF">PZA18_00620</name>
</gene>
<dbReference type="SMART" id="SM00028">
    <property type="entry name" value="TPR"/>
    <property type="match status" value="3"/>
</dbReference>
<evidence type="ECO:0000313" key="4">
    <source>
        <dbReference type="Proteomes" id="UP001172778"/>
    </source>
</evidence>
<dbReference type="InterPro" id="IPR011990">
    <property type="entry name" value="TPR-like_helical_dom_sf"/>
</dbReference>
<evidence type="ECO:0000313" key="3">
    <source>
        <dbReference type="EMBL" id="MDK2122546.1"/>
    </source>
</evidence>
<dbReference type="PROSITE" id="PS50110">
    <property type="entry name" value="RESPONSE_REGULATORY"/>
    <property type="match status" value="1"/>
</dbReference>
<dbReference type="SUPFAM" id="SSF52172">
    <property type="entry name" value="CheY-like"/>
    <property type="match status" value="1"/>
</dbReference>
<dbReference type="Gene3D" id="3.40.50.2300">
    <property type="match status" value="1"/>
</dbReference>
<dbReference type="InterPro" id="IPR052048">
    <property type="entry name" value="ST_Response_Regulator"/>
</dbReference>
<name>A0ABT7DR59_9NEIS</name>
<comment type="caution">
    <text evidence="1">Lacks conserved residue(s) required for the propagation of feature annotation.</text>
</comment>
<dbReference type="PANTHER" id="PTHR43228:SF1">
    <property type="entry name" value="TWO-COMPONENT RESPONSE REGULATOR ARR22"/>
    <property type="match status" value="1"/>
</dbReference>
<comment type="caution">
    <text evidence="3">The sequence shown here is derived from an EMBL/GenBank/DDBJ whole genome shotgun (WGS) entry which is preliminary data.</text>
</comment>
<dbReference type="PANTHER" id="PTHR43228">
    <property type="entry name" value="TWO-COMPONENT RESPONSE REGULATOR"/>
    <property type="match status" value="1"/>
</dbReference>
<feature type="domain" description="Response regulatory" evidence="2">
    <location>
        <begin position="38"/>
        <end position="157"/>
    </location>
</feature>
<dbReference type="Gene3D" id="1.25.40.10">
    <property type="entry name" value="Tetratricopeptide repeat domain"/>
    <property type="match status" value="2"/>
</dbReference>
<dbReference type="SUPFAM" id="SSF48452">
    <property type="entry name" value="TPR-like"/>
    <property type="match status" value="2"/>
</dbReference>
<sequence>MADKEGLGWLEGASAQRASVVMGAGGPAAPEIDYSKKRFLVIDSLQEMRSAMNMTLTTFGVTKIEYALRATEAIGMLKRSEYDVVLCEYDLGHGYDGLHLLEEVKLRNIIKPSSIFMVVTGERRAKLVISAVELAPDDYLLKPFTGEQLKQRLDRVYRKKLELQCVDDAMVNQDYLKALAECNKRIAERGPFVLDFLKLKGRLSLMIGDHSGAKATYESVLRVRPIPWAKMGLAKALFHLKDYDASRSIFENVLAENDRVMEAYDWLSRIHQAEHAYPEAQSVLLQAVEISPAIVHRQKKLGEVAMRNGDFEVAEAAYQQTISLAKYSFWRDAGDYASLNRVQLAKGDVMAAAKTAAEVRKEFRYDQQAEVLATVMECQVSKVQGNDDRANTLLDKARTQLNALGGRVPDNYVLEIADACYRLGREEDAGSLVQQVLKNHHENTEMLERVSLMYDVLGRAELGQQLIEENAQNIVEINNRAVRAAQAGDLDGAVELFMQAVEEMPANVQVALNAVNALLAYVARRGWHDHYMEIARQYLERIRVIDPANGKYLKLFEAYKATRRQFKVA</sequence>